<name>A0A5N6C5K6_9ACTN</name>
<evidence type="ECO:0000256" key="4">
    <source>
        <dbReference type="ARBA" id="ARBA00023027"/>
    </source>
</evidence>
<feature type="domain" description="Flavodoxin-like fold" evidence="7">
    <location>
        <begin position="4"/>
        <end position="189"/>
    </location>
</feature>
<dbReference type="GO" id="GO:0010181">
    <property type="term" value="F:FMN binding"/>
    <property type="evidence" value="ECO:0007669"/>
    <property type="project" value="UniProtKB-UniRule"/>
</dbReference>
<evidence type="ECO:0000256" key="5">
    <source>
        <dbReference type="ARBA" id="ARBA00048542"/>
    </source>
</evidence>
<keyword evidence="2 6" id="KW-0288">FMN</keyword>
<dbReference type="Pfam" id="PF02525">
    <property type="entry name" value="Flavodoxin_2"/>
    <property type="match status" value="1"/>
</dbReference>
<dbReference type="Gene3D" id="3.40.50.360">
    <property type="match status" value="1"/>
</dbReference>
<evidence type="ECO:0000256" key="1">
    <source>
        <dbReference type="ARBA" id="ARBA00022630"/>
    </source>
</evidence>
<evidence type="ECO:0000313" key="8">
    <source>
        <dbReference type="EMBL" id="KAB8188094.1"/>
    </source>
</evidence>
<comment type="caution">
    <text evidence="8">The sequence shown here is derived from an EMBL/GenBank/DDBJ whole genome shotgun (WGS) entry which is preliminary data.</text>
</comment>
<organism evidence="8 9">
    <name type="scientific">Microbispora catharanthi</name>
    <dbReference type="NCBI Taxonomy" id="1712871"/>
    <lineage>
        <taxon>Bacteria</taxon>
        <taxon>Bacillati</taxon>
        <taxon>Actinomycetota</taxon>
        <taxon>Actinomycetes</taxon>
        <taxon>Streptosporangiales</taxon>
        <taxon>Streptosporangiaceae</taxon>
        <taxon>Microbispora</taxon>
    </lineage>
</organism>
<dbReference type="PANTHER" id="PTHR43741">
    <property type="entry name" value="FMN-DEPENDENT NADH-AZOREDUCTASE 1"/>
    <property type="match status" value="1"/>
</dbReference>
<keyword evidence="9" id="KW-1185">Reference proteome</keyword>
<reference evidence="8 9" key="1">
    <citation type="submission" date="2019-10" db="EMBL/GenBank/DDBJ databases">
        <title>Nonomuraea sp. nov., isolated from Phyllanthus amarus.</title>
        <authorList>
            <person name="Klykleung N."/>
            <person name="Tanasupawat S."/>
        </authorList>
    </citation>
    <scope>NUCLEOTIDE SEQUENCE [LARGE SCALE GENOMIC DNA]</scope>
    <source>
        <strain evidence="8 9">CR1-09</strain>
    </source>
</reference>
<sequence length="245" mass="26440">MTSLLHVDSSASLAGDSVTRRLTASFAEVWCRRHGTIGYRYRDLAADPVPLVSHAYTTLGRRVERHGVVPLARVAAMVTGPGEEREWALTLPLIRELLAADTVLVGVPMYNFTVPAALKAWIDRVTFPGAYADPATESSRLRGTRVVVVTARGGAYGPGTPREGFDFQTPYLRTYFLELGVAEENLHVVQAEMTRAGDVPALARFRELGDRSLAEAYAAVSALAGEGEGDRAFPQALSARGRGVV</sequence>
<dbReference type="SUPFAM" id="SSF52218">
    <property type="entry name" value="Flavoproteins"/>
    <property type="match status" value="1"/>
</dbReference>
<dbReference type="HAMAP" id="MF_01216">
    <property type="entry name" value="Azoreductase_type1"/>
    <property type="match status" value="1"/>
</dbReference>
<evidence type="ECO:0000313" key="9">
    <source>
        <dbReference type="Proteomes" id="UP000313066"/>
    </source>
</evidence>
<proteinExistence type="inferred from homology"/>
<comment type="catalytic activity">
    <reaction evidence="5">
        <text>N,N-dimethyl-1,4-phenylenediamine + anthranilate + 2 NAD(+) = 2-(4-dimethylaminophenyl)diazenylbenzoate + 2 NADH + 2 H(+)</text>
        <dbReference type="Rhea" id="RHEA:55872"/>
        <dbReference type="ChEBI" id="CHEBI:15378"/>
        <dbReference type="ChEBI" id="CHEBI:15783"/>
        <dbReference type="ChEBI" id="CHEBI:16567"/>
        <dbReference type="ChEBI" id="CHEBI:57540"/>
        <dbReference type="ChEBI" id="CHEBI:57945"/>
        <dbReference type="ChEBI" id="CHEBI:71579"/>
        <dbReference type="EC" id="1.7.1.17"/>
    </reaction>
    <physiologicalReaction direction="right-to-left" evidence="5">
        <dbReference type="Rhea" id="RHEA:55874"/>
    </physiologicalReaction>
</comment>
<accession>A0A5N6C5K6</accession>
<keyword evidence="4 6" id="KW-0520">NAD</keyword>
<comment type="caution">
    <text evidence="6">Lacks conserved residue(s) required for the propagation of feature annotation.</text>
</comment>
<dbReference type="GO" id="GO:0016652">
    <property type="term" value="F:oxidoreductase activity, acting on NAD(P)H as acceptor"/>
    <property type="evidence" value="ECO:0007669"/>
    <property type="project" value="UniProtKB-UniRule"/>
</dbReference>
<dbReference type="GO" id="GO:0016655">
    <property type="term" value="F:oxidoreductase activity, acting on NAD(P)H, quinone or similar compound as acceptor"/>
    <property type="evidence" value="ECO:0007669"/>
    <property type="project" value="InterPro"/>
</dbReference>
<protein>
    <recommendedName>
        <fullName evidence="6">FMN dependent NADH:quinone oxidoreductase</fullName>
        <ecNumber evidence="6">1.6.5.-</ecNumber>
    </recommendedName>
    <alternativeName>
        <fullName evidence="6">Azo-dye reductase</fullName>
    </alternativeName>
    <alternativeName>
        <fullName evidence="6">FMN-dependent NADH-azo compound oxidoreductase</fullName>
    </alternativeName>
    <alternativeName>
        <fullName evidence="6">FMN-dependent NADH-azoreductase</fullName>
        <ecNumber evidence="6">1.7.1.17</ecNumber>
    </alternativeName>
</protein>
<comment type="function">
    <text evidence="6">Also exhibits azoreductase activity. Catalyzes the reductive cleavage of the azo bond in aromatic azo compounds to the corresponding amines.</text>
</comment>
<evidence type="ECO:0000256" key="2">
    <source>
        <dbReference type="ARBA" id="ARBA00022643"/>
    </source>
</evidence>
<comment type="cofactor">
    <cofactor evidence="6">
        <name>FMN</name>
        <dbReference type="ChEBI" id="CHEBI:58210"/>
    </cofactor>
    <text evidence="6">Binds 1 FMN per subunit.</text>
</comment>
<evidence type="ECO:0000256" key="6">
    <source>
        <dbReference type="HAMAP-Rule" id="MF_01216"/>
    </source>
</evidence>
<comment type="similarity">
    <text evidence="6">Belongs to the azoreductase type 1 family.</text>
</comment>
<keyword evidence="3 6" id="KW-0560">Oxidoreductase</keyword>
<dbReference type="PANTHER" id="PTHR43741:SF4">
    <property type="entry name" value="FMN-DEPENDENT NADH:QUINONE OXIDOREDUCTASE"/>
    <property type="match status" value="1"/>
</dbReference>
<dbReference type="EC" id="1.6.5.-" evidence="6"/>
<dbReference type="AlphaFoldDB" id="A0A5N6C5K6"/>
<dbReference type="InterPro" id="IPR029039">
    <property type="entry name" value="Flavoprotein-like_sf"/>
</dbReference>
<dbReference type="EMBL" id="VDMA02000001">
    <property type="protein sequence ID" value="KAB8188094.1"/>
    <property type="molecule type" value="Genomic_DNA"/>
</dbReference>
<dbReference type="EC" id="1.7.1.17" evidence="6"/>
<feature type="binding site" evidence="6">
    <location>
        <begin position="109"/>
        <end position="112"/>
    </location>
    <ligand>
        <name>FMN</name>
        <dbReference type="ChEBI" id="CHEBI:58210"/>
    </ligand>
</feature>
<dbReference type="RefSeq" id="WP_139572619.1">
    <property type="nucleotide sequence ID" value="NZ_VDMA02000001.1"/>
</dbReference>
<dbReference type="GO" id="GO:0009055">
    <property type="term" value="F:electron transfer activity"/>
    <property type="evidence" value="ECO:0007669"/>
    <property type="project" value="UniProtKB-UniRule"/>
</dbReference>
<comment type="function">
    <text evidence="6">Quinone reductase that provides resistance to thiol-specific stress caused by electrophilic quinones.</text>
</comment>
<evidence type="ECO:0000256" key="3">
    <source>
        <dbReference type="ARBA" id="ARBA00023002"/>
    </source>
</evidence>
<keyword evidence="1 6" id="KW-0285">Flavoprotein</keyword>
<evidence type="ECO:0000259" key="7">
    <source>
        <dbReference type="Pfam" id="PF02525"/>
    </source>
</evidence>
<dbReference type="Proteomes" id="UP000313066">
    <property type="component" value="Unassembled WGS sequence"/>
</dbReference>
<dbReference type="InterPro" id="IPR003680">
    <property type="entry name" value="Flavodoxin_fold"/>
</dbReference>
<comment type="catalytic activity">
    <reaction evidence="6">
        <text>2 a quinone + NADH + H(+) = 2 a 1,4-benzosemiquinone + NAD(+)</text>
        <dbReference type="Rhea" id="RHEA:65952"/>
        <dbReference type="ChEBI" id="CHEBI:15378"/>
        <dbReference type="ChEBI" id="CHEBI:57540"/>
        <dbReference type="ChEBI" id="CHEBI:57945"/>
        <dbReference type="ChEBI" id="CHEBI:132124"/>
        <dbReference type="ChEBI" id="CHEBI:134225"/>
    </reaction>
</comment>
<comment type="subunit">
    <text evidence="6">Homodimer.</text>
</comment>
<feature type="binding site" evidence="6">
    <location>
        <position position="10"/>
    </location>
    <ligand>
        <name>FMN</name>
        <dbReference type="ChEBI" id="CHEBI:58210"/>
    </ligand>
</feature>
<dbReference type="InterPro" id="IPR050104">
    <property type="entry name" value="FMN-dep_NADH:Q_OxRdtase_AzoR1"/>
</dbReference>
<dbReference type="InterPro" id="IPR023048">
    <property type="entry name" value="NADH:quinone_OxRdtase_FMN_depd"/>
</dbReference>
<gene>
    <name evidence="6" type="primary">azoR</name>
    <name evidence="8" type="ORF">FH610_002995</name>
</gene>